<dbReference type="PANTHER" id="PTHR21015">
    <property type="entry name" value="UDP-N-ACETYLGLUCOSAMINE--N-ACETYLMURAMYL-(PENTAPEPTIDE) PYROPHOSPHORYL-UNDECAPRENOL N-ACETYLGLUCOSAMINE TRANSFERASE 1"/>
    <property type="match status" value="1"/>
</dbReference>
<evidence type="ECO:0000259" key="1">
    <source>
        <dbReference type="Pfam" id="PF04101"/>
    </source>
</evidence>
<accession>A0A4R6J273</accession>
<dbReference type="OrthoDB" id="9803241at2"/>
<dbReference type="RefSeq" id="WP_133473923.1">
    <property type="nucleotide sequence ID" value="NZ_SNWP01000010.1"/>
</dbReference>
<keyword evidence="3" id="KW-1185">Reference proteome</keyword>
<name>A0A4R6J273_9BACT</name>
<dbReference type="PANTHER" id="PTHR21015:SF22">
    <property type="entry name" value="GLYCOSYLTRANSFERASE"/>
    <property type="match status" value="1"/>
</dbReference>
<protein>
    <submittedName>
        <fullName evidence="2">UDP:flavonoid glycosyltransferase YjiC (YdhE family)</fullName>
    </submittedName>
</protein>
<dbReference type="EMBL" id="SNWP01000010">
    <property type="protein sequence ID" value="TDO29323.1"/>
    <property type="molecule type" value="Genomic_DNA"/>
</dbReference>
<dbReference type="SUPFAM" id="SSF53756">
    <property type="entry name" value="UDP-Glycosyltransferase/glycogen phosphorylase"/>
    <property type="match status" value="1"/>
</dbReference>
<comment type="caution">
    <text evidence="2">The sequence shown here is derived from an EMBL/GenBank/DDBJ whole genome shotgun (WGS) entry which is preliminary data.</text>
</comment>
<organism evidence="2 3">
    <name type="scientific">Sediminibacterium goheungense</name>
    <dbReference type="NCBI Taxonomy" id="1086393"/>
    <lineage>
        <taxon>Bacteria</taxon>
        <taxon>Pseudomonadati</taxon>
        <taxon>Bacteroidota</taxon>
        <taxon>Chitinophagia</taxon>
        <taxon>Chitinophagales</taxon>
        <taxon>Chitinophagaceae</taxon>
        <taxon>Sediminibacterium</taxon>
    </lineage>
</organism>
<feature type="domain" description="Glycosyl transferase family 28 C-terminal" evidence="1">
    <location>
        <begin position="266"/>
        <end position="337"/>
    </location>
</feature>
<dbReference type="Pfam" id="PF04101">
    <property type="entry name" value="Glyco_tran_28_C"/>
    <property type="match status" value="1"/>
</dbReference>
<dbReference type="Gene3D" id="3.40.50.2000">
    <property type="entry name" value="Glycogen Phosphorylase B"/>
    <property type="match status" value="1"/>
</dbReference>
<dbReference type="GO" id="GO:0016758">
    <property type="term" value="F:hexosyltransferase activity"/>
    <property type="evidence" value="ECO:0007669"/>
    <property type="project" value="InterPro"/>
</dbReference>
<evidence type="ECO:0000313" key="3">
    <source>
        <dbReference type="Proteomes" id="UP000295741"/>
    </source>
</evidence>
<dbReference type="AlphaFoldDB" id="A0A4R6J273"/>
<proteinExistence type="predicted"/>
<gene>
    <name evidence="2" type="ORF">BC659_1412</name>
</gene>
<dbReference type="InterPro" id="IPR007235">
    <property type="entry name" value="Glyco_trans_28_C"/>
</dbReference>
<evidence type="ECO:0000313" key="2">
    <source>
        <dbReference type="EMBL" id="TDO29323.1"/>
    </source>
</evidence>
<dbReference type="Proteomes" id="UP000295741">
    <property type="component" value="Unassembled WGS sequence"/>
</dbReference>
<keyword evidence="2" id="KW-0808">Transferase</keyword>
<sequence>MSTDFNIQTVLVAPLDWGLGHATRCIPLIHALTSTGYRVIIATDGPQEKLLSKEFPQHPFLKLPGYQIRYSRSGGWLPFKIIQQLPALLHIVQWEHRWLEQAIEQHNIDLVISDNRYGLWTNKIPCVFITHQLTIKAPYRWLEQLIQRINYRYINRFTQCWVPDMEADGGLAGALSHPSSKPRIPVEYLGLLTRFTGKQSGEKKGITVLLSGPEPQRTLLEEKLIEQAIQSAQPLTLVRGLPAEAAGKELPSFLRHYNHLETGALEEMLLQSELVIVRSGYTSLMELMQLKVKTVLVPTPGQTEQEYLADRLQDKNYAIRMKQELFNLSSAIEQSRLHSYRFPELTVFNVAKIKTLIAAISNHRNSKKRGG</sequence>
<reference evidence="2 3" key="1">
    <citation type="submission" date="2019-03" db="EMBL/GenBank/DDBJ databases">
        <title>Genomic Encyclopedia of Archaeal and Bacterial Type Strains, Phase II (KMG-II): from individual species to whole genera.</title>
        <authorList>
            <person name="Goeker M."/>
        </authorList>
    </citation>
    <scope>NUCLEOTIDE SEQUENCE [LARGE SCALE GENOMIC DNA]</scope>
    <source>
        <strain evidence="2 3">DSM 28323</strain>
    </source>
</reference>